<protein>
    <recommendedName>
        <fullName evidence="1">Bacterial transcriptional activator domain-containing protein</fullName>
    </recommendedName>
</protein>
<keyword evidence="3" id="KW-1185">Reference proteome</keyword>
<evidence type="ECO:0000313" key="2">
    <source>
        <dbReference type="EMBL" id="GLK12994.1"/>
    </source>
</evidence>
<dbReference type="InterPro" id="IPR036388">
    <property type="entry name" value="WH-like_DNA-bd_sf"/>
</dbReference>
<gene>
    <name evidence="2" type="ORF">GCM10017600_64040</name>
</gene>
<evidence type="ECO:0000313" key="3">
    <source>
        <dbReference type="Proteomes" id="UP001143474"/>
    </source>
</evidence>
<dbReference type="SMART" id="SM01043">
    <property type="entry name" value="BTAD"/>
    <property type="match status" value="1"/>
</dbReference>
<dbReference type="Gene3D" id="1.25.40.10">
    <property type="entry name" value="Tetratricopeptide repeat domain"/>
    <property type="match status" value="1"/>
</dbReference>
<comment type="caution">
    <text evidence="2">The sequence shown here is derived from an EMBL/GenBank/DDBJ whole genome shotgun (WGS) entry which is preliminary data.</text>
</comment>
<dbReference type="Pfam" id="PF03704">
    <property type="entry name" value="BTAD"/>
    <property type="match status" value="1"/>
</dbReference>
<dbReference type="Gene3D" id="1.10.10.10">
    <property type="entry name" value="Winged helix-like DNA-binding domain superfamily/Winged helix DNA-binding domain"/>
    <property type="match status" value="1"/>
</dbReference>
<dbReference type="PANTHER" id="PTHR35807">
    <property type="entry name" value="TRANSCRIPTIONAL REGULATOR REDD-RELATED"/>
    <property type="match status" value="1"/>
</dbReference>
<dbReference type="InterPro" id="IPR011990">
    <property type="entry name" value="TPR-like_helical_dom_sf"/>
</dbReference>
<reference evidence="2" key="1">
    <citation type="journal article" date="2014" name="Int. J. Syst. Evol. Microbiol.">
        <title>Complete genome sequence of Corynebacterium casei LMG S-19264T (=DSM 44701T), isolated from a smear-ripened cheese.</title>
        <authorList>
            <consortium name="US DOE Joint Genome Institute (JGI-PGF)"/>
            <person name="Walter F."/>
            <person name="Albersmeier A."/>
            <person name="Kalinowski J."/>
            <person name="Ruckert C."/>
        </authorList>
    </citation>
    <scope>NUCLEOTIDE SEQUENCE</scope>
    <source>
        <strain evidence="2">VKM Ac-2007</strain>
    </source>
</reference>
<name>A0A9W6I8N3_9ACTN</name>
<dbReference type="InterPro" id="IPR051677">
    <property type="entry name" value="AfsR-DnrI-RedD_regulator"/>
</dbReference>
<dbReference type="Proteomes" id="UP001143474">
    <property type="component" value="Unassembled WGS sequence"/>
</dbReference>
<proteinExistence type="predicted"/>
<dbReference type="SUPFAM" id="SSF48452">
    <property type="entry name" value="TPR-like"/>
    <property type="match status" value="1"/>
</dbReference>
<organism evidence="2 3">
    <name type="scientific">Streptosporangium carneum</name>
    <dbReference type="NCBI Taxonomy" id="47481"/>
    <lineage>
        <taxon>Bacteria</taxon>
        <taxon>Bacillati</taxon>
        <taxon>Actinomycetota</taxon>
        <taxon>Actinomycetes</taxon>
        <taxon>Streptosporangiales</taxon>
        <taxon>Streptosporangiaceae</taxon>
        <taxon>Streptosporangium</taxon>
    </lineage>
</organism>
<evidence type="ECO:0000259" key="1">
    <source>
        <dbReference type="SMART" id="SM01043"/>
    </source>
</evidence>
<dbReference type="AlphaFoldDB" id="A0A9W6I8N3"/>
<dbReference type="EMBL" id="BSEV01000019">
    <property type="protein sequence ID" value="GLK12994.1"/>
    <property type="molecule type" value="Genomic_DNA"/>
</dbReference>
<dbReference type="InterPro" id="IPR005158">
    <property type="entry name" value="BTAD"/>
</dbReference>
<accession>A0A9W6I8N3</accession>
<dbReference type="RefSeq" id="WP_271221295.1">
    <property type="nucleotide sequence ID" value="NZ_BAAAVD010000012.1"/>
</dbReference>
<sequence>MTQGSRFPARVPQLSLLGGFSLVVDGSPVALRIQEQRVLVYLSLGQPTPPTHFRMSLAERLWDGACSKQSRANLRTALWRLRQVDARLVCVSRETVRLNEVVEVDVGSCIAQAGRLLADGEDLQPQDADISILRGDLLPGWEEDWLLLERERIRQVRIHALEALARRLCRLGRHLEAIEAAFAAIAEEPLRESAHAALIDVFLAEGNVAQARRQLERYAALLWSEMAIRPSTELMNRVVASERSLCVPAPEGTGEMRTTVWSDDG</sequence>
<reference evidence="2" key="2">
    <citation type="submission" date="2023-01" db="EMBL/GenBank/DDBJ databases">
        <authorList>
            <person name="Sun Q."/>
            <person name="Evtushenko L."/>
        </authorList>
    </citation>
    <scope>NUCLEOTIDE SEQUENCE</scope>
    <source>
        <strain evidence="2">VKM Ac-2007</strain>
    </source>
</reference>
<feature type="domain" description="Bacterial transcriptional activator" evidence="1">
    <location>
        <begin position="104"/>
        <end position="239"/>
    </location>
</feature>